<proteinExistence type="predicted"/>
<accession>A0A074XPG8</accession>
<dbReference type="Proteomes" id="UP000027730">
    <property type="component" value="Unassembled WGS sequence"/>
</dbReference>
<protein>
    <submittedName>
        <fullName evidence="1">Uncharacterized protein</fullName>
    </submittedName>
</protein>
<reference evidence="1 2" key="1">
    <citation type="journal article" date="2014" name="BMC Genomics">
        <title>Genome sequencing of four Aureobasidium pullulans varieties: biotechnological potential, stress tolerance, and description of new species.</title>
        <authorList>
            <person name="Gostin Ar C."/>
            <person name="Ohm R.A."/>
            <person name="Kogej T."/>
            <person name="Sonjak S."/>
            <person name="Turk M."/>
            <person name="Zajc J."/>
            <person name="Zalar P."/>
            <person name="Grube M."/>
            <person name="Sun H."/>
            <person name="Han J."/>
            <person name="Sharma A."/>
            <person name="Chiniquy J."/>
            <person name="Ngan C.Y."/>
            <person name="Lipzen A."/>
            <person name="Barry K."/>
            <person name="Grigoriev I.V."/>
            <person name="Gunde-Cimerman N."/>
        </authorList>
    </citation>
    <scope>NUCLEOTIDE SEQUENCE [LARGE SCALE GENOMIC DNA]</scope>
    <source>
        <strain evidence="1 2">CBS 147.97</strain>
    </source>
</reference>
<dbReference type="HOGENOM" id="CLU_679679_0_0_1"/>
<evidence type="ECO:0000313" key="2">
    <source>
        <dbReference type="Proteomes" id="UP000027730"/>
    </source>
</evidence>
<name>A0A074XPG8_9PEZI</name>
<dbReference type="RefSeq" id="XP_013431300.1">
    <property type="nucleotide sequence ID" value="XM_013575846.1"/>
</dbReference>
<evidence type="ECO:0000313" key="1">
    <source>
        <dbReference type="EMBL" id="KEQ76481.1"/>
    </source>
</evidence>
<gene>
    <name evidence="1" type="ORF">M436DRAFT_78234</name>
</gene>
<dbReference type="GeneID" id="25416185"/>
<organism evidence="1 2">
    <name type="scientific">Aureobasidium namibiae CBS 147.97</name>
    <dbReference type="NCBI Taxonomy" id="1043004"/>
    <lineage>
        <taxon>Eukaryota</taxon>
        <taxon>Fungi</taxon>
        <taxon>Dikarya</taxon>
        <taxon>Ascomycota</taxon>
        <taxon>Pezizomycotina</taxon>
        <taxon>Dothideomycetes</taxon>
        <taxon>Dothideomycetidae</taxon>
        <taxon>Dothideales</taxon>
        <taxon>Saccotheciaceae</taxon>
        <taxon>Aureobasidium</taxon>
    </lineage>
</organism>
<sequence length="405" mass="44395">MTQSDGDEDMEENVRETSRRWAIPSLISYLPFDYTADKQFASCHIPVPPVATPRNRVLRSRVTKPTTLRGTCKTCIKIHIHCIPSADNGACEKCVQKGVPYVFQPRAAYGSSPPVLARHRAYQADHKAAGVGLRIFLEPTMIATGPLPTLQVITDEILPACSAHTAGGATASYSLLCRLPGTSCISSAERVSHKLQEDWKGDRKIKIPYDPDNDYLPNENVTEADAAEEIAKITKEEKDSKREFNKTCYGLCSFHQSRQEERTLYCYTEYENESTANASYVPSTRYRYILPAPPSISTTPAASSAAGPVFTPASSSTTARPLTASSAVAAPAVPTVVCAKCRRQHKKSSRLTGDTTPLNTYISFVTNVNIKPPQAGITKNVLVYWDRGDLTRGDEAKMVEMGINL</sequence>
<keyword evidence="2" id="KW-1185">Reference proteome</keyword>
<dbReference type="EMBL" id="KL584703">
    <property type="protein sequence ID" value="KEQ76481.1"/>
    <property type="molecule type" value="Genomic_DNA"/>
</dbReference>
<dbReference type="AlphaFoldDB" id="A0A074XPG8"/>